<name>A0ABS1QRL8_9GAMM</name>
<dbReference type="Gene3D" id="2.60.40.4070">
    <property type="match status" value="1"/>
</dbReference>
<gene>
    <name evidence="2" type="ORF">JKV55_09145</name>
</gene>
<reference evidence="3" key="1">
    <citation type="submission" date="2021-01" db="EMBL/GenBank/DDBJ databases">
        <title>Genome public.</title>
        <authorList>
            <person name="Liu C."/>
            <person name="Sun Q."/>
        </authorList>
    </citation>
    <scope>NUCLEOTIDE SEQUENCE [LARGE SCALE GENOMIC DNA]</scope>
    <source>
        <strain evidence="3">CGMCC 1.18722</strain>
    </source>
</reference>
<feature type="chain" id="PRO_5046345623" evidence="1">
    <location>
        <begin position="19"/>
        <end position="162"/>
    </location>
</feature>
<dbReference type="Proteomes" id="UP000638570">
    <property type="component" value="Unassembled WGS sequence"/>
</dbReference>
<dbReference type="Pfam" id="PF10029">
    <property type="entry name" value="DUF2271"/>
    <property type="match status" value="1"/>
</dbReference>
<evidence type="ECO:0000313" key="3">
    <source>
        <dbReference type="Proteomes" id="UP000638570"/>
    </source>
</evidence>
<evidence type="ECO:0000256" key="1">
    <source>
        <dbReference type="SAM" id="SignalP"/>
    </source>
</evidence>
<dbReference type="EMBL" id="JAERTZ010000019">
    <property type="protein sequence ID" value="MBL1377495.1"/>
    <property type="molecule type" value="Genomic_DNA"/>
</dbReference>
<sequence length="162" mass="18107">MKQPLLALMLLGAAQAHAQQVDIDLNLPEIGGAMYYRPYVAVWVEDADEQPVKTLAVWRKEPDWLKDMRRWWRKAGRYDQGELDGVTAATRKPGRYRLSWDGTDQQGRAVPPGQYHINVEAAREHGSRSLARQAIQLGGGAATHHLEPSEELGEITITLGAQ</sequence>
<organism evidence="2 3">
    <name type="scientific">Zobellella iuensis</name>
    <dbReference type="NCBI Taxonomy" id="2803811"/>
    <lineage>
        <taxon>Bacteria</taxon>
        <taxon>Pseudomonadati</taxon>
        <taxon>Pseudomonadota</taxon>
        <taxon>Gammaproteobacteria</taxon>
        <taxon>Aeromonadales</taxon>
        <taxon>Aeromonadaceae</taxon>
        <taxon>Zobellella</taxon>
    </lineage>
</organism>
<keyword evidence="1" id="KW-0732">Signal</keyword>
<dbReference type="InterPro" id="IPR014469">
    <property type="entry name" value="DUF2271"/>
</dbReference>
<evidence type="ECO:0000313" key="2">
    <source>
        <dbReference type="EMBL" id="MBL1377495.1"/>
    </source>
</evidence>
<accession>A0ABS1QRL8</accession>
<feature type="signal peptide" evidence="1">
    <location>
        <begin position="1"/>
        <end position="18"/>
    </location>
</feature>
<dbReference type="RefSeq" id="WP_202084441.1">
    <property type="nucleotide sequence ID" value="NZ_JAERTZ010000019.1"/>
</dbReference>
<comment type="caution">
    <text evidence="2">The sequence shown here is derived from an EMBL/GenBank/DDBJ whole genome shotgun (WGS) entry which is preliminary data.</text>
</comment>
<keyword evidence="3" id="KW-1185">Reference proteome</keyword>
<protein>
    <submittedName>
        <fullName evidence="2">DUF2271 domain-containing protein</fullName>
    </submittedName>
</protein>
<proteinExistence type="predicted"/>
<dbReference type="PIRSF" id="PIRSF014995">
    <property type="entry name" value="UCP014995"/>
    <property type="match status" value="1"/>
</dbReference>